<proteinExistence type="predicted"/>
<name>A0A1W2CUK6_9RHOB</name>
<accession>A0A1W2CUK6</accession>
<gene>
    <name evidence="2" type="ORF">SAMN06295998_10917</name>
</gene>
<dbReference type="OrthoDB" id="8244198at2"/>
<organism evidence="2 3">
    <name type="scientific">Primorskyibacter flagellatus</name>
    <dbReference type="NCBI Taxonomy" id="1387277"/>
    <lineage>
        <taxon>Bacteria</taxon>
        <taxon>Pseudomonadati</taxon>
        <taxon>Pseudomonadota</taxon>
        <taxon>Alphaproteobacteria</taxon>
        <taxon>Rhodobacterales</taxon>
        <taxon>Roseobacteraceae</taxon>
        <taxon>Primorskyibacter</taxon>
    </lineage>
</organism>
<evidence type="ECO:0000259" key="1">
    <source>
        <dbReference type="Pfam" id="PF06568"/>
    </source>
</evidence>
<dbReference type="EMBL" id="FWYD01000009">
    <property type="protein sequence ID" value="SMC88358.1"/>
    <property type="molecule type" value="Genomic_DNA"/>
</dbReference>
<feature type="domain" description="YjiS-like" evidence="1">
    <location>
        <begin position="25"/>
        <end position="58"/>
    </location>
</feature>
<reference evidence="2 3" key="1">
    <citation type="submission" date="2017-04" db="EMBL/GenBank/DDBJ databases">
        <authorList>
            <person name="Afonso C.L."/>
            <person name="Miller P.J."/>
            <person name="Scott M.A."/>
            <person name="Spackman E."/>
            <person name="Goraichik I."/>
            <person name="Dimitrov K.M."/>
            <person name="Suarez D.L."/>
            <person name="Swayne D.E."/>
        </authorList>
    </citation>
    <scope>NUCLEOTIDE SEQUENCE [LARGE SCALE GENOMIC DNA]</scope>
    <source>
        <strain evidence="2 3">CGMCC 1.12644</strain>
    </source>
</reference>
<dbReference type="RefSeq" id="WP_084353300.1">
    <property type="nucleotide sequence ID" value="NZ_FWYD01000009.1"/>
</dbReference>
<keyword evidence="3" id="KW-1185">Reference proteome</keyword>
<evidence type="ECO:0000313" key="3">
    <source>
        <dbReference type="Proteomes" id="UP000192330"/>
    </source>
</evidence>
<evidence type="ECO:0000313" key="2">
    <source>
        <dbReference type="EMBL" id="SMC88358.1"/>
    </source>
</evidence>
<dbReference type="Proteomes" id="UP000192330">
    <property type="component" value="Unassembled WGS sequence"/>
</dbReference>
<dbReference type="STRING" id="1387277.SAMN06295998_10917"/>
<dbReference type="InterPro" id="IPR009506">
    <property type="entry name" value="YjiS-like"/>
</dbReference>
<dbReference type="AlphaFoldDB" id="A0A1W2CUK6"/>
<dbReference type="Pfam" id="PF06568">
    <property type="entry name" value="YjiS-like"/>
    <property type="match status" value="1"/>
</dbReference>
<sequence>MAYATHTSNTQSAFAARVGDALDTIRTRFERRRVYKRTLTELQSLSTRELEDLGLNRSSLNRIAYQAAYEV</sequence>
<protein>
    <recommendedName>
        <fullName evidence="1">YjiS-like domain-containing protein</fullName>
    </recommendedName>
</protein>